<keyword evidence="7 9" id="KW-0057">Aromatic amino acid biosynthesis</keyword>
<gene>
    <name evidence="9" type="primary">trpF</name>
    <name evidence="11" type="ORF">A3A40_00270</name>
</gene>
<dbReference type="EMBL" id="MFMA01000029">
    <property type="protein sequence ID" value="OGG73833.1"/>
    <property type="molecule type" value="Genomic_DNA"/>
</dbReference>
<evidence type="ECO:0000256" key="7">
    <source>
        <dbReference type="ARBA" id="ARBA00023141"/>
    </source>
</evidence>
<evidence type="ECO:0000256" key="4">
    <source>
        <dbReference type="ARBA" id="ARBA00022272"/>
    </source>
</evidence>
<evidence type="ECO:0000256" key="3">
    <source>
        <dbReference type="ARBA" id="ARBA00012572"/>
    </source>
</evidence>
<proteinExistence type="inferred from homology"/>
<comment type="catalytic activity">
    <reaction evidence="1 9">
        <text>N-(5-phospho-beta-D-ribosyl)anthranilate = 1-(2-carboxyphenylamino)-1-deoxy-D-ribulose 5-phosphate</text>
        <dbReference type="Rhea" id="RHEA:21540"/>
        <dbReference type="ChEBI" id="CHEBI:18277"/>
        <dbReference type="ChEBI" id="CHEBI:58613"/>
        <dbReference type="EC" id="5.3.1.24"/>
    </reaction>
</comment>
<dbReference type="PANTHER" id="PTHR42894:SF1">
    <property type="entry name" value="N-(5'-PHOSPHORIBOSYL)ANTHRANILATE ISOMERASE"/>
    <property type="match status" value="1"/>
</dbReference>
<dbReference type="InterPro" id="IPR011060">
    <property type="entry name" value="RibuloseP-bd_barrel"/>
</dbReference>
<dbReference type="EC" id="5.3.1.24" evidence="3 9"/>
<dbReference type="GO" id="GO:0000162">
    <property type="term" value="P:L-tryptophan biosynthetic process"/>
    <property type="evidence" value="ECO:0007669"/>
    <property type="project" value="UniProtKB-UniRule"/>
</dbReference>
<dbReference type="SUPFAM" id="SSF51366">
    <property type="entry name" value="Ribulose-phoshate binding barrel"/>
    <property type="match status" value="1"/>
</dbReference>
<evidence type="ECO:0000259" key="10">
    <source>
        <dbReference type="Pfam" id="PF00697"/>
    </source>
</evidence>
<comment type="similarity">
    <text evidence="9">Belongs to the TrpF family.</text>
</comment>
<dbReference type="Gene3D" id="3.20.20.70">
    <property type="entry name" value="Aldolase class I"/>
    <property type="match status" value="1"/>
</dbReference>
<dbReference type="InterPro" id="IPR001240">
    <property type="entry name" value="PRAI_dom"/>
</dbReference>
<evidence type="ECO:0000256" key="5">
    <source>
        <dbReference type="ARBA" id="ARBA00022605"/>
    </source>
</evidence>
<evidence type="ECO:0000256" key="2">
    <source>
        <dbReference type="ARBA" id="ARBA00004664"/>
    </source>
</evidence>
<evidence type="ECO:0000256" key="9">
    <source>
        <dbReference type="HAMAP-Rule" id="MF_00135"/>
    </source>
</evidence>
<keyword evidence="8 9" id="KW-0413">Isomerase</keyword>
<dbReference type="InterPro" id="IPR013785">
    <property type="entry name" value="Aldolase_TIM"/>
</dbReference>
<feature type="domain" description="N-(5'phosphoribosyl) anthranilate isomerase (PRAI)" evidence="10">
    <location>
        <begin position="4"/>
        <end position="210"/>
    </location>
</feature>
<dbReference type="AlphaFoldDB" id="A0A1F6EJI9"/>
<keyword evidence="5 9" id="KW-0028">Amino-acid biosynthesis</keyword>
<evidence type="ECO:0000256" key="1">
    <source>
        <dbReference type="ARBA" id="ARBA00001164"/>
    </source>
</evidence>
<sequence length="215" mass="22630">MTRVKICGIKNIEDARAAYEAGADELGFHVALDGGRSPLTPESAAEMIRMLPGGVSSVVVTSATQPAQLIEIAGKTGARILQLYGDVTVETMREIKQAVPYMELWKVLNVSYESSIAKAKEYKGAADAIALDTLNKETGARGGSGKTHDWNISKKIVESVSIPVVLAGGLTPENVAEAIATVSPAGVDVNSGVSNPDGSKDIEKVRAFIKVAKYT</sequence>
<dbReference type="UniPathway" id="UPA00035">
    <property type="reaction ID" value="UER00042"/>
</dbReference>
<dbReference type="Proteomes" id="UP000178427">
    <property type="component" value="Unassembled WGS sequence"/>
</dbReference>
<reference evidence="11 12" key="1">
    <citation type="journal article" date="2016" name="Nat. Commun.">
        <title>Thousands of microbial genomes shed light on interconnected biogeochemical processes in an aquifer system.</title>
        <authorList>
            <person name="Anantharaman K."/>
            <person name="Brown C.T."/>
            <person name="Hug L.A."/>
            <person name="Sharon I."/>
            <person name="Castelle C.J."/>
            <person name="Probst A.J."/>
            <person name="Thomas B.C."/>
            <person name="Singh A."/>
            <person name="Wilkins M.J."/>
            <person name="Karaoz U."/>
            <person name="Brodie E.L."/>
            <person name="Williams K.H."/>
            <person name="Hubbard S.S."/>
            <person name="Banfield J.F."/>
        </authorList>
    </citation>
    <scope>NUCLEOTIDE SEQUENCE [LARGE SCALE GENOMIC DNA]</scope>
</reference>
<evidence type="ECO:0000256" key="6">
    <source>
        <dbReference type="ARBA" id="ARBA00022822"/>
    </source>
</evidence>
<dbReference type="Pfam" id="PF00697">
    <property type="entry name" value="PRAI"/>
    <property type="match status" value="1"/>
</dbReference>
<dbReference type="STRING" id="1798513.A3A40_00270"/>
<protein>
    <recommendedName>
        <fullName evidence="4 9">N-(5'-phosphoribosyl)anthranilate isomerase</fullName>
        <shortName evidence="9">PRAI</shortName>
        <ecNumber evidence="3 9">5.3.1.24</ecNumber>
    </recommendedName>
</protein>
<evidence type="ECO:0000256" key="8">
    <source>
        <dbReference type="ARBA" id="ARBA00023235"/>
    </source>
</evidence>
<accession>A0A1F6EJI9</accession>
<dbReference type="GO" id="GO:0004640">
    <property type="term" value="F:phosphoribosylanthranilate isomerase activity"/>
    <property type="evidence" value="ECO:0007669"/>
    <property type="project" value="UniProtKB-UniRule"/>
</dbReference>
<comment type="caution">
    <text evidence="11">The sequence shown here is derived from an EMBL/GenBank/DDBJ whole genome shotgun (WGS) entry which is preliminary data.</text>
</comment>
<evidence type="ECO:0000313" key="12">
    <source>
        <dbReference type="Proteomes" id="UP000178427"/>
    </source>
</evidence>
<name>A0A1F6EJI9_9BACT</name>
<evidence type="ECO:0000313" key="11">
    <source>
        <dbReference type="EMBL" id="OGG73833.1"/>
    </source>
</evidence>
<dbReference type="CDD" id="cd00405">
    <property type="entry name" value="PRAI"/>
    <property type="match status" value="1"/>
</dbReference>
<keyword evidence="6 9" id="KW-0822">Tryptophan biosynthesis</keyword>
<dbReference type="HAMAP" id="MF_00135">
    <property type="entry name" value="PRAI"/>
    <property type="match status" value="1"/>
</dbReference>
<organism evidence="11 12">
    <name type="scientific">Candidatus Kaiserbacteria bacterium RIFCSPLOWO2_01_FULL_54_20</name>
    <dbReference type="NCBI Taxonomy" id="1798513"/>
    <lineage>
        <taxon>Bacteria</taxon>
        <taxon>Candidatus Kaiseribacteriota</taxon>
    </lineage>
</organism>
<comment type="pathway">
    <text evidence="2 9">Amino-acid biosynthesis; L-tryptophan biosynthesis; L-tryptophan from chorismate: step 3/5.</text>
</comment>
<dbReference type="InterPro" id="IPR044643">
    <property type="entry name" value="TrpF_fam"/>
</dbReference>
<dbReference type="PANTHER" id="PTHR42894">
    <property type="entry name" value="N-(5'-PHOSPHORIBOSYL)ANTHRANILATE ISOMERASE"/>
    <property type="match status" value="1"/>
</dbReference>